<dbReference type="EMBL" id="CM023480">
    <property type="protein sequence ID" value="KAH7970696.1"/>
    <property type="molecule type" value="Genomic_DNA"/>
</dbReference>
<accession>A0ACB8DJE5</accession>
<name>A0ACB8DJE5_DERSI</name>
<reference evidence="1" key="1">
    <citation type="submission" date="2020-05" db="EMBL/GenBank/DDBJ databases">
        <title>Large-scale comparative analyses of tick genomes elucidate their genetic diversity and vector capacities.</title>
        <authorList>
            <person name="Jia N."/>
            <person name="Wang J."/>
            <person name="Shi W."/>
            <person name="Du L."/>
            <person name="Sun Y."/>
            <person name="Zhan W."/>
            <person name="Jiang J."/>
            <person name="Wang Q."/>
            <person name="Zhang B."/>
            <person name="Ji P."/>
            <person name="Sakyi L.B."/>
            <person name="Cui X."/>
            <person name="Yuan T."/>
            <person name="Jiang B."/>
            <person name="Yang W."/>
            <person name="Lam T.T.-Y."/>
            <person name="Chang Q."/>
            <person name="Ding S."/>
            <person name="Wang X."/>
            <person name="Zhu J."/>
            <person name="Ruan X."/>
            <person name="Zhao L."/>
            <person name="Wei J."/>
            <person name="Que T."/>
            <person name="Du C."/>
            <person name="Cheng J."/>
            <person name="Dai P."/>
            <person name="Han X."/>
            <person name="Huang E."/>
            <person name="Gao Y."/>
            <person name="Liu J."/>
            <person name="Shao H."/>
            <person name="Ye R."/>
            <person name="Li L."/>
            <person name="Wei W."/>
            <person name="Wang X."/>
            <person name="Wang C."/>
            <person name="Yang T."/>
            <person name="Huo Q."/>
            <person name="Li W."/>
            <person name="Guo W."/>
            <person name="Chen H."/>
            <person name="Zhou L."/>
            <person name="Ni X."/>
            <person name="Tian J."/>
            <person name="Zhou Y."/>
            <person name="Sheng Y."/>
            <person name="Liu T."/>
            <person name="Pan Y."/>
            <person name="Xia L."/>
            <person name="Li J."/>
            <person name="Zhao F."/>
            <person name="Cao W."/>
        </authorList>
    </citation>
    <scope>NUCLEOTIDE SEQUENCE</scope>
    <source>
        <strain evidence="1">Dsil-2018</strain>
    </source>
</reference>
<gene>
    <name evidence="1" type="ORF">HPB49_014393</name>
</gene>
<sequence>MKKYTQLALIVVCIFSVLALLICERRYANMKVILEVMDVFETKEAAVKCDRQIELLRRSQLDSGGALTPVVLPVWREVFASESWSLFVYSAYWDVAEDGANVSRIVAVIERDLPADLKCLLWFDGVHHVRADTFAVTTLSAAAANEDDSTSAVVLECAVRDISIEPVAVSFSWTSASGRADRSQVVPLESTRRFPGSVNATRNFSVCVPPLVSTVTPLTLVEFAVYHRHVGVDDFVFYDADSLPDAKRLLAAVPGRTLASVKLLPWNLPRRFSNVSESARIADCLLRTKKRAHSALFLETNQFVSLAAAKDLNQLARGLNSLSSRAHTADNKTGAPLVLFHTHHFCDEFSDDIVASSLQIRFVTQRKVKYHRLSEKHKVFLVATGFTQSVVAALRSPNHPVESNVLVPERSAVVNVYGKCRPLLPVRNTREHYVPDMHMTNFRSLLFSSKLYRYFEKQPYASLLL</sequence>
<dbReference type="Proteomes" id="UP000821865">
    <property type="component" value="Chromosome 11"/>
</dbReference>
<protein>
    <submittedName>
        <fullName evidence="1">Uncharacterized protein</fullName>
    </submittedName>
</protein>
<evidence type="ECO:0000313" key="2">
    <source>
        <dbReference type="Proteomes" id="UP000821865"/>
    </source>
</evidence>
<organism evidence="1 2">
    <name type="scientific">Dermacentor silvarum</name>
    <name type="common">Tick</name>
    <dbReference type="NCBI Taxonomy" id="543639"/>
    <lineage>
        <taxon>Eukaryota</taxon>
        <taxon>Metazoa</taxon>
        <taxon>Ecdysozoa</taxon>
        <taxon>Arthropoda</taxon>
        <taxon>Chelicerata</taxon>
        <taxon>Arachnida</taxon>
        <taxon>Acari</taxon>
        <taxon>Parasitiformes</taxon>
        <taxon>Ixodida</taxon>
        <taxon>Ixodoidea</taxon>
        <taxon>Ixodidae</taxon>
        <taxon>Rhipicephalinae</taxon>
        <taxon>Dermacentor</taxon>
    </lineage>
</organism>
<keyword evidence="2" id="KW-1185">Reference proteome</keyword>
<evidence type="ECO:0000313" key="1">
    <source>
        <dbReference type="EMBL" id="KAH7970696.1"/>
    </source>
</evidence>
<proteinExistence type="predicted"/>
<comment type="caution">
    <text evidence="1">The sequence shown here is derived from an EMBL/GenBank/DDBJ whole genome shotgun (WGS) entry which is preliminary data.</text>
</comment>